<evidence type="ECO:0000313" key="3">
    <source>
        <dbReference type="Proteomes" id="UP001300763"/>
    </source>
</evidence>
<sequence length="883" mass="97695">MTAQLGAPDLPGPWSAILDEARRYPSPHNSQPITVRVHDGRRADLFYDLDRGLPAEDFGIPFAHVCAGVFLESLATVAAAHGWAVREDLRLDAMDFASPERQHPLGHLELTPVPVTAEAREQWAAFRRRRTSRRPYDRRPVDPRATDEVAAIAAGMGQEFGRTGEQDLVDDLIRINQETLFDDLRDDAVHAEILTWLRTSKRQAAATRDGLSAETMLIPGPLLRIAMRHRWLWDLPVVGGLVRRVYLSTMRGVRELGWLTGPFDGPGRPRRGRALLPAGLARPHPPRRGPAPVRHGDHQPALARRVRRAHRHRRVGRPDGVDALPLRHGRDAAAVLAARAGRDAARHRRAARVELRCAASPSGGGPVMLLWWCQELLVDLLGRFPRTHALLLAPGFERLRWWLGRRRAHRTFARTVRRVPAYRRFLAEQGAATTLPRRGADRAFAALPETDKRSYITRYPIPERCVGGRLPRRGVVVDESSGSTGTPTSWVRGPIERRASREVLRVGFLRHATPDRPVFVINAFSLGAWATGMNVTAALTRVSTIKSCGPDRDKIINTMREFGTGYTYVITSYPPFLKGLLSDDRLDWAAYDVVCAFGGEGISEGMRDHTLRRARKVVGAYGASDLEISIAVETEFTIALRRAIAADPALASALTRQDEYGVLPNIFQFNPYAYLVEENEAGELVVTITRPQNVDPRIRYNIHDRGHVLRMRDVLPVLRRSGLTEVLDERVLDLPLLLQYGRSDHAVDHNGAVVPPDGVRDAVAGDPELVAAVENHRVISYEDRAGDRQLHLALQLAEGRTLADPAAAAHRLLAAMRRANRDLDHAVATGAPGTAPTVGIYPFRTGVFAGDGARLKNEYVWLLDADGAEAAGLDAQVVAPRVA</sequence>
<comment type="caution">
    <text evidence="2">The sequence shown here is derived from an EMBL/GenBank/DDBJ whole genome shotgun (WGS) entry which is preliminary data.</text>
</comment>
<dbReference type="SUPFAM" id="SSF56801">
    <property type="entry name" value="Acetyl-CoA synthetase-like"/>
    <property type="match status" value="1"/>
</dbReference>
<accession>A0ABT5SXX8</accession>
<proteinExistence type="predicted"/>
<dbReference type="PANTHER" id="PTHR43845:SF1">
    <property type="entry name" value="BLR5969 PROTEIN"/>
    <property type="match status" value="1"/>
</dbReference>
<dbReference type="EMBL" id="JAQZAO010000009">
    <property type="protein sequence ID" value="MDD7967717.1"/>
    <property type="molecule type" value="Genomic_DNA"/>
</dbReference>
<dbReference type="Proteomes" id="UP001300763">
    <property type="component" value="Unassembled WGS sequence"/>
</dbReference>
<reference evidence="2 3" key="1">
    <citation type="submission" date="2023-02" db="EMBL/GenBank/DDBJ databases">
        <title>Genome sequencing required for Actinomycetospora new species description.</title>
        <authorList>
            <person name="Saimee Y."/>
            <person name="Duangmal K."/>
        </authorList>
    </citation>
    <scope>NUCLEOTIDE SEQUENCE [LARGE SCALE GENOMIC DNA]</scope>
    <source>
        <strain evidence="2 3">DW7H6</strain>
    </source>
</reference>
<evidence type="ECO:0000313" key="2">
    <source>
        <dbReference type="EMBL" id="MDD7967717.1"/>
    </source>
</evidence>
<dbReference type="Gene3D" id="3.40.109.10">
    <property type="entry name" value="NADH Oxidase"/>
    <property type="match status" value="1"/>
</dbReference>
<dbReference type="InterPro" id="IPR042099">
    <property type="entry name" value="ANL_N_sf"/>
</dbReference>
<feature type="region of interest" description="Disordered" evidence="1">
    <location>
        <begin position="278"/>
        <end position="298"/>
    </location>
</feature>
<dbReference type="PANTHER" id="PTHR43845">
    <property type="entry name" value="BLR5969 PROTEIN"/>
    <property type="match status" value="1"/>
</dbReference>
<protein>
    <recommendedName>
        <fullName evidence="4">Phenylacetate-CoA ligase</fullName>
    </recommendedName>
</protein>
<keyword evidence="3" id="KW-1185">Reference proteome</keyword>
<evidence type="ECO:0008006" key="4">
    <source>
        <dbReference type="Google" id="ProtNLM"/>
    </source>
</evidence>
<dbReference type="RefSeq" id="WP_274202247.1">
    <property type="nucleotide sequence ID" value="NZ_JAQZAO010000009.1"/>
</dbReference>
<organism evidence="2 3">
    <name type="scientific">Actinomycetospora lemnae</name>
    <dbReference type="NCBI Taxonomy" id="3019891"/>
    <lineage>
        <taxon>Bacteria</taxon>
        <taxon>Bacillati</taxon>
        <taxon>Actinomycetota</taxon>
        <taxon>Actinomycetes</taxon>
        <taxon>Pseudonocardiales</taxon>
        <taxon>Pseudonocardiaceae</taxon>
        <taxon>Actinomycetospora</taxon>
    </lineage>
</organism>
<name>A0ABT5SXX8_9PSEU</name>
<dbReference type="InterPro" id="IPR000415">
    <property type="entry name" value="Nitroreductase-like"/>
</dbReference>
<dbReference type="Gene3D" id="3.40.50.12780">
    <property type="entry name" value="N-terminal domain of ligase-like"/>
    <property type="match status" value="1"/>
</dbReference>
<evidence type="ECO:0000256" key="1">
    <source>
        <dbReference type="SAM" id="MobiDB-lite"/>
    </source>
</evidence>
<gene>
    <name evidence="2" type="ORF">PGB27_20440</name>
</gene>